<dbReference type="Pfam" id="PF19346">
    <property type="entry name" value="DUF5924"/>
    <property type="match status" value="1"/>
</dbReference>
<dbReference type="InterPro" id="IPR045968">
    <property type="entry name" value="DUF5924"/>
</dbReference>
<organism evidence="4 5">
    <name type="scientific">Alcanivorax hongdengensis A-11-3</name>
    <dbReference type="NCBI Taxonomy" id="1177179"/>
    <lineage>
        <taxon>Bacteria</taxon>
        <taxon>Pseudomonadati</taxon>
        <taxon>Pseudomonadota</taxon>
        <taxon>Gammaproteobacteria</taxon>
        <taxon>Oceanospirillales</taxon>
        <taxon>Alcanivoracaceae</taxon>
        <taxon>Alcanivorax</taxon>
    </lineage>
</organism>
<keyword evidence="1" id="KW-0812">Transmembrane</keyword>
<sequence>MSDYLERLNQLLYRVRHLWAVVSFVLGLSSYFLVQRQPWLAAALTAVLVVTWGLLLTENLWRRRFHGTAMDNISQGALKLLLQAVHQEAFFFSLPFVLLQWAAGAEYFFFTTLVVAGALISILDPLYFRLARHRGLYFGFHAWALFVALLVLLPLIFHWTTDRALMGAGWLTALFALPSFWGLGGPRRAIRWALLIGVSVIIALVPRWLSPLVPPLTLSLQDEAVALSLDRQQRTPLVSGQAFTAEEVSEGLYAYTAIKAPLGLGQKVYHYWYHEGELVDRIALELHGGRESGYRTWSHKRHIPAAALGHWRVEVRTGAQQIIGVLRFRVTP</sequence>
<feature type="domain" description="DUF5924" evidence="3">
    <location>
        <begin position="3"/>
        <end position="254"/>
    </location>
</feature>
<gene>
    <name evidence="4" type="ORF">A11A3_11172</name>
</gene>
<keyword evidence="5" id="KW-1185">Reference proteome</keyword>
<comment type="caution">
    <text evidence="4">The sequence shown here is derived from an EMBL/GenBank/DDBJ whole genome shotgun (WGS) entry which is preliminary data.</text>
</comment>
<accession>L0WAA4</accession>
<dbReference type="RefSeq" id="WP_008929410.1">
    <property type="nucleotide sequence ID" value="NZ_AMRJ01000017.1"/>
</dbReference>
<name>L0WAA4_9GAMM</name>
<keyword evidence="1" id="KW-0472">Membrane</keyword>
<feature type="transmembrane region" description="Helical" evidence="1">
    <location>
        <begin position="107"/>
        <end position="128"/>
    </location>
</feature>
<dbReference type="Pfam" id="PF11141">
    <property type="entry name" value="DUF2914"/>
    <property type="match status" value="1"/>
</dbReference>
<evidence type="ECO:0000313" key="4">
    <source>
        <dbReference type="EMBL" id="EKF73914.1"/>
    </source>
</evidence>
<keyword evidence="1" id="KW-1133">Transmembrane helix</keyword>
<feature type="domain" description="DUF2914" evidence="2">
    <location>
        <begin position="266"/>
        <end position="330"/>
    </location>
</feature>
<dbReference type="PATRIC" id="fig|1177179.3.peg.2230"/>
<dbReference type="Proteomes" id="UP000010164">
    <property type="component" value="Unassembled WGS sequence"/>
</dbReference>
<dbReference type="InterPro" id="IPR022606">
    <property type="entry name" value="DUF2914"/>
</dbReference>
<dbReference type="STRING" id="1177179.A11A3_11172"/>
<dbReference type="AlphaFoldDB" id="L0WAA4"/>
<reference evidence="4 5" key="1">
    <citation type="journal article" date="2012" name="J. Bacteriol.">
        <title>Genome Sequence of the Alkane-Degrading Bacterium Alcanivorax hongdengensis Type Strain A-11-3.</title>
        <authorList>
            <person name="Lai Q."/>
            <person name="Shao Z."/>
        </authorList>
    </citation>
    <scope>NUCLEOTIDE SEQUENCE [LARGE SCALE GENOMIC DNA]</scope>
    <source>
        <strain evidence="4 5">A-11-3</strain>
    </source>
</reference>
<evidence type="ECO:0008006" key="6">
    <source>
        <dbReference type="Google" id="ProtNLM"/>
    </source>
</evidence>
<dbReference type="eggNOG" id="ENOG502Z8V3">
    <property type="taxonomic scope" value="Bacteria"/>
</dbReference>
<dbReference type="EMBL" id="AMRJ01000017">
    <property type="protein sequence ID" value="EKF73914.1"/>
    <property type="molecule type" value="Genomic_DNA"/>
</dbReference>
<protein>
    <recommendedName>
        <fullName evidence="6">DUF2914 domain-containing protein</fullName>
    </recommendedName>
</protein>
<feature type="transmembrane region" description="Helical" evidence="1">
    <location>
        <begin position="190"/>
        <end position="209"/>
    </location>
</feature>
<evidence type="ECO:0000259" key="3">
    <source>
        <dbReference type="Pfam" id="PF19346"/>
    </source>
</evidence>
<feature type="transmembrane region" description="Helical" evidence="1">
    <location>
        <begin position="39"/>
        <end position="57"/>
    </location>
</feature>
<feature type="transmembrane region" description="Helical" evidence="1">
    <location>
        <begin position="12"/>
        <end position="33"/>
    </location>
</feature>
<feature type="transmembrane region" description="Helical" evidence="1">
    <location>
        <begin position="163"/>
        <end position="183"/>
    </location>
</feature>
<evidence type="ECO:0000259" key="2">
    <source>
        <dbReference type="Pfam" id="PF11141"/>
    </source>
</evidence>
<feature type="transmembrane region" description="Helical" evidence="1">
    <location>
        <begin position="135"/>
        <end position="157"/>
    </location>
</feature>
<evidence type="ECO:0000256" key="1">
    <source>
        <dbReference type="SAM" id="Phobius"/>
    </source>
</evidence>
<evidence type="ECO:0000313" key="5">
    <source>
        <dbReference type="Proteomes" id="UP000010164"/>
    </source>
</evidence>
<proteinExistence type="predicted"/>